<sequence>MSPPRRRSARLASSAKTPSKAKPDLTSVTEVEETPLTQVQTPSRKNKTLPEHVSTPKPAPKTPVSSALKPPHDEMHPSHARPNMAAPNSALGLGFTDINNMKETGPAGTPSKVPQSAFSFRVNRDAGEGNVEPSENAQRMMDAIREQASKIKADLVAKRLAEDEVKRAGRKIAQPKPKAGRFSAAHMAEFKKMDSIEGHASLWRYEKAAATPLNQGLKRSPSKANLDGTPTSVRSTLKRSSSKANLDDAPAAAKPSLKRSSSRANLDDKPEPSAKKTDAPASPTKPTPSRLEAVSSFAKRLKQRQEDDASTTRQTTQDDVAVAPASARKFGFSQSQSALGRLTSPTKASQGHAARRPAVSGVPSPTKSAAGGIPKSATTGGLATPSKPAELRRRIVSPGRFQKVKSILRGHGSQTPGEKSAIPKLASQVSQTPAPAKVGKELPPAPLTTPRRKLVKHVAFTPDTRAAATQDSPSPQKMAPVKSFENAETIQYPTVGGVSTQGASDTSESSGDVAYPDLSALHALTHVQADEQTTEAESKPGTFTFRSDHTIKFEDASASFGASPGQSSIRRVRGSIKPAEMPGAFPDASVLRGSHPDKENKAPTPAKLILGAPHGMSNKKRHRASSDEDDAEREASERAAKKRRGQDVPEGEALLAPRLLTGTPRSAMKSAKKTPSRRLGNRTPGSATPSKRPGISMSRLNMLAQPKNRA</sequence>
<accession>A0ACC0V8H0</accession>
<evidence type="ECO:0000313" key="2">
    <source>
        <dbReference type="Proteomes" id="UP001163324"/>
    </source>
</evidence>
<proteinExistence type="predicted"/>
<dbReference type="EMBL" id="CM047941">
    <property type="protein sequence ID" value="KAI9902504.1"/>
    <property type="molecule type" value="Genomic_DNA"/>
</dbReference>
<reference evidence="1" key="1">
    <citation type="submission" date="2022-10" db="EMBL/GenBank/DDBJ databases">
        <title>Complete Genome of Trichothecium roseum strain YXFP-22015, a Plant Pathogen Isolated from Citrus.</title>
        <authorList>
            <person name="Wang Y."/>
            <person name="Zhu L."/>
        </authorList>
    </citation>
    <scope>NUCLEOTIDE SEQUENCE</scope>
    <source>
        <strain evidence="1">YXFP-22015</strain>
    </source>
</reference>
<comment type="caution">
    <text evidence="1">The sequence shown here is derived from an EMBL/GenBank/DDBJ whole genome shotgun (WGS) entry which is preliminary data.</text>
</comment>
<dbReference type="Proteomes" id="UP001163324">
    <property type="component" value="Chromosome 2"/>
</dbReference>
<name>A0ACC0V8H0_9HYPO</name>
<evidence type="ECO:0000313" key="1">
    <source>
        <dbReference type="EMBL" id="KAI9902504.1"/>
    </source>
</evidence>
<keyword evidence="2" id="KW-1185">Reference proteome</keyword>
<gene>
    <name evidence="1" type="ORF">N3K66_001856</name>
</gene>
<organism evidence="1 2">
    <name type="scientific">Trichothecium roseum</name>
    <dbReference type="NCBI Taxonomy" id="47278"/>
    <lineage>
        <taxon>Eukaryota</taxon>
        <taxon>Fungi</taxon>
        <taxon>Dikarya</taxon>
        <taxon>Ascomycota</taxon>
        <taxon>Pezizomycotina</taxon>
        <taxon>Sordariomycetes</taxon>
        <taxon>Hypocreomycetidae</taxon>
        <taxon>Hypocreales</taxon>
        <taxon>Hypocreales incertae sedis</taxon>
        <taxon>Trichothecium</taxon>
    </lineage>
</organism>
<protein>
    <submittedName>
        <fullName evidence="1">Uncharacterized protein</fullName>
    </submittedName>
</protein>